<sequence>MKAIGNFLSGIFGVITMALFIVTFLVFVVLSAAVFIAGFIIALPFILVNLLIRTIFRLDVKKALNLELIQKEFKKAGFKISRD</sequence>
<keyword evidence="2" id="KW-0614">Plasmid</keyword>
<organism evidence="2 3">
    <name type="scientific">Paenibacillus peoriae</name>
    <dbReference type="NCBI Taxonomy" id="59893"/>
    <lineage>
        <taxon>Bacteria</taxon>
        <taxon>Bacillati</taxon>
        <taxon>Bacillota</taxon>
        <taxon>Bacilli</taxon>
        <taxon>Bacillales</taxon>
        <taxon>Paenibacillaceae</taxon>
        <taxon>Paenibacillus</taxon>
    </lineage>
</organism>
<name>A0A7H0YHD6_9BACL</name>
<keyword evidence="1" id="KW-0812">Transmembrane</keyword>
<evidence type="ECO:0000256" key="1">
    <source>
        <dbReference type="SAM" id="Phobius"/>
    </source>
</evidence>
<accession>A0A7H0YHD6</accession>
<keyword evidence="1" id="KW-1133">Transmembrane helix</keyword>
<feature type="transmembrane region" description="Helical" evidence="1">
    <location>
        <begin position="33"/>
        <end position="52"/>
    </location>
</feature>
<dbReference type="EMBL" id="CP061173">
    <property type="protein sequence ID" value="QNR70494.1"/>
    <property type="molecule type" value="Genomic_DNA"/>
</dbReference>
<reference evidence="2 3" key="1">
    <citation type="submission" date="2020-09" db="EMBL/GenBank/DDBJ databases">
        <title>Characterization of Paenibacillus peoriae strain ZF390 with broad-spectrum antimicrobial activity as a potential biocontrol agent.</title>
        <authorList>
            <person name="Li L."/>
            <person name="Zhao Y."/>
            <person name="Li B."/>
            <person name="Xie X."/>
        </authorList>
    </citation>
    <scope>NUCLEOTIDE SEQUENCE [LARGE SCALE GENOMIC DNA]</scope>
    <source>
        <strain evidence="2 3">ZF390</strain>
        <plasmid evidence="2 3">pPlas1</plasmid>
    </source>
</reference>
<evidence type="ECO:0000313" key="3">
    <source>
        <dbReference type="Proteomes" id="UP000516384"/>
    </source>
</evidence>
<dbReference type="Proteomes" id="UP000516384">
    <property type="component" value="Plasmid pPlas1"/>
</dbReference>
<gene>
    <name evidence="2" type="ORF">IAQ67_28710</name>
</gene>
<dbReference type="RefSeq" id="WP_190299801.1">
    <property type="nucleotide sequence ID" value="NZ_CP061173.1"/>
</dbReference>
<protein>
    <submittedName>
        <fullName evidence="2">Uncharacterized protein</fullName>
    </submittedName>
</protein>
<proteinExistence type="predicted"/>
<feature type="transmembrane region" description="Helical" evidence="1">
    <location>
        <begin position="7"/>
        <end position="27"/>
    </location>
</feature>
<geneLocation type="plasmid" evidence="2 3">
    <name>pPlas1</name>
</geneLocation>
<dbReference type="AlphaFoldDB" id="A0A7H0YHD6"/>
<evidence type="ECO:0000313" key="2">
    <source>
        <dbReference type="EMBL" id="QNR70494.1"/>
    </source>
</evidence>
<keyword evidence="1" id="KW-0472">Membrane</keyword>